<evidence type="ECO:0000313" key="2">
    <source>
        <dbReference type="Proteomes" id="UP001234297"/>
    </source>
</evidence>
<keyword evidence="2" id="KW-1185">Reference proteome</keyword>
<name>A0ACC2L010_PERAE</name>
<organism evidence="1 2">
    <name type="scientific">Persea americana</name>
    <name type="common">Avocado</name>
    <dbReference type="NCBI Taxonomy" id="3435"/>
    <lineage>
        <taxon>Eukaryota</taxon>
        <taxon>Viridiplantae</taxon>
        <taxon>Streptophyta</taxon>
        <taxon>Embryophyta</taxon>
        <taxon>Tracheophyta</taxon>
        <taxon>Spermatophyta</taxon>
        <taxon>Magnoliopsida</taxon>
        <taxon>Magnoliidae</taxon>
        <taxon>Laurales</taxon>
        <taxon>Lauraceae</taxon>
        <taxon>Persea</taxon>
    </lineage>
</organism>
<comment type="caution">
    <text evidence="1">The sequence shown here is derived from an EMBL/GenBank/DDBJ whole genome shotgun (WGS) entry which is preliminary data.</text>
</comment>
<dbReference type="Proteomes" id="UP001234297">
    <property type="component" value="Chromosome 6"/>
</dbReference>
<reference evidence="1 2" key="1">
    <citation type="journal article" date="2022" name="Hortic Res">
        <title>A haplotype resolved chromosomal level avocado genome allows analysis of novel avocado genes.</title>
        <authorList>
            <person name="Nath O."/>
            <person name="Fletcher S.J."/>
            <person name="Hayward A."/>
            <person name="Shaw L.M."/>
            <person name="Masouleh A.K."/>
            <person name="Furtado A."/>
            <person name="Henry R.J."/>
            <person name="Mitter N."/>
        </authorList>
    </citation>
    <scope>NUCLEOTIDE SEQUENCE [LARGE SCALE GENOMIC DNA]</scope>
    <source>
        <strain evidence="2">cv. Hass</strain>
    </source>
</reference>
<gene>
    <name evidence="1" type="ORF">MRB53_019999</name>
</gene>
<proteinExistence type="predicted"/>
<protein>
    <submittedName>
        <fullName evidence="1">Uncharacterized protein</fullName>
    </submittedName>
</protein>
<evidence type="ECO:0000313" key="1">
    <source>
        <dbReference type="EMBL" id="KAJ8626692.1"/>
    </source>
</evidence>
<accession>A0ACC2L010</accession>
<sequence>MYSSTTPGSKLNTTIQLNRELVLLYNRSGGSACCCTTGVEVLALSSSPSRRPEKATGRVRISPSIRERGLYCRLACCRCRRQRNLSPSVQPCPSPEKETAAVTETLCFRAVP</sequence>
<dbReference type="EMBL" id="CM056814">
    <property type="protein sequence ID" value="KAJ8626692.1"/>
    <property type="molecule type" value="Genomic_DNA"/>
</dbReference>